<evidence type="ECO:0000313" key="2">
    <source>
        <dbReference type="EMBL" id="MXR39866.1"/>
    </source>
</evidence>
<dbReference type="EMBL" id="WUUS01000001">
    <property type="protein sequence ID" value="MXR39866.1"/>
    <property type="molecule type" value="Genomic_DNA"/>
</dbReference>
<sequence>MRKIELVHLHELLLLVRDEYERQRGHAIDCEEYDQLETHPHAIAQVKEKHNEAIRTLAYDLTTDSTAQSSTDTDTSAGGPASPRGVERSEGRSHRRQ</sequence>
<dbReference type="AlphaFoldDB" id="A0A6B0SQP1"/>
<name>A0A6B0SQP1_9EURY</name>
<feature type="region of interest" description="Disordered" evidence="1">
    <location>
        <begin position="60"/>
        <end position="97"/>
    </location>
</feature>
<organism evidence="2 3">
    <name type="scientific">Halobaculum saliterrae</name>
    <dbReference type="NCBI Taxonomy" id="2073113"/>
    <lineage>
        <taxon>Archaea</taxon>
        <taxon>Methanobacteriati</taxon>
        <taxon>Methanobacteriota</taxon>
        <taxon>Stenosarchaea group</taxon>
        <taxon>Halobacteria</taxon>
        <taxon>Halobacteriales</taxon>
        <taxon>Haloferacaceae</taxon>
        <taxon>Halobaculum</taxon>
    </lineage>
</organism>
<dbReference type="RefSeq" id="WP_159662393.1">
    <property type="nucleotide sequence ID" value="NZ_WUUS01000001.1"/>
</dbReference>
<dbReference type="InterPro" id="IPR002753">
    <property type="entry name" value="UPF0058"/>
</dbReference>
<dbReference type="SUPFAM" id="SSF140371">
    <property type="entry name" value="Vng1086c-like"/>
    <property type="match status" value="1"/>
</dbReference>
<dbReference type="Pfam" id="PF01893">
    <property type="entry name" value="UPF0058"/>
    <property type="match status" value="1"/>
</dbReference>
<comment type="caution">
    <text evidence="2">The sequence shown here is derived from an EMBL/GenBank/DDBJ whole genome shotgun (WGS) entry which is preliminary data.</text>
</comment>
<dbReference type="Proteomes" id="UP000437065">
    <property type="component" value="Unassembled WGS sequence"/>
</dbReference>
<reference evidence="2 3" key="1">
    <citation type="submission" date="2019-12" db="EMBL/GenBank/DDBJ databases">
        <title>Isolation and characterization of three novel carbon monoxide-oxidizing members of Halobacteria from salione crusts and soils.</title>
        <authorList>
            <person name="Myers M.R."/>
            <person name="King G.M."/>
        </authorList>
    </citation>
    <scope>NUCLEOTIDE SEQUENCE [LARGE SCALE GENOMIC DNA]</scope>
    <source>
        <strain evidence="2 3">WSA2</strain>
    </source>
</reference>
<gene>
    <name evidence="2" type="ORF">GRX01_00620</name>
</gene>
<accession>A0A6B0SQP1</accession>
<evidence type="ECO:0000313" key="3">
    <source>
        <dbReference type="Proteomes" id="UP000437065"/>
    </source>
</evidence>
<evidence type="ECO:0000256" key="1">
    <source>
        <dbReference type="SAM" id="MobiDB-lite"/>
    </source>
</evidence>
<proteinExistence type="predicted"/>
<feature type="compositionally biased region" description="Low complexity" evidence="1">
    <location>
        <begin position="60"/>
        <end position="76"/>
    </location>
</feature>
<evidence type="ECO:0008006" key="4">
    <source>
        <dbReference type="Google" id="ProtNLM"/>
    </source>
</evidence>
<dbReference type="Gene3D" id="1.20.1270.110">
    <property type="entry name" value="Uncharacterised protein family UPF0058"/>
    <property type="match status" value="1"/>
</dbReference>
<dbReference type="InterPro" id="IPR036519">
    <property type="entry name" value="UPF0058_sf"/>
</dbReference>
<protein>
    <recommendedName>
        <fullName evidence="4">Metal-binding protein</fullName>
    </recommendedName>
</protein>
<keyword evidence="3" id="KW-1185">Reference proteome</keyword>
<feature type="compositionally biased region" description="Basic and acidic residues" evidence="1">
    <location>
        <begin position="85"/>
        <end position="97"/>
    </location>
</feature>